<keyword evidence="4" id="KW-1185">Reference proteome</keyword>
<evidence type="ECO:0000313" key="2">
    <source>
        <dbReference type="EMBL" id="MEY9321637.1"/>
    </source>
</evidence>
<name>A0A8I1Y3T3_BRAEL</name>
<protein>
    <submittedName>
        <fullName evidence="1">Uncharacterized protein</fullName>
    </submittedName>
</protein>
<reference evidence="2 4" key="2">
    <citation type="submission" date="2024-07" db="EMBL/GenBank/DDBJ databases">
        <title>Genomic Encyclopedia of Type Strains, Phase V (KMG-V): Genome sequencing to study the core and pangenomes of soil and plant-associated prokaryotes.</title>
        <authorList>
            <person name="Whitman W."/>
        </authorList>
    </citation>
    <scope>NUCLEOTIDE SEQUENCE [LARGE SCALE GENOMIC DNA]</scope>
    <source>
        <strain evidence="2 4">USDA 415</strain>
    </source>
</reference>
<dbReference type="EMBL" id="JBGBZA010000002">
    <property type="protein sequence ID" value="MEY9321637.1"/>
    <property type="molecule type" value="Genomic_DNA"/>
</dbReference>
<organism evidence="1 3">
    <name type="scientific">Bradyrhizobium elkanii</name>
    <dbReference type="NCBI Taxonomy" id="29448"/>
    <lineage>
        <taxon>Bacteria</taxon>
        <taxon>Pseudomonadati</taxon>
        <taxon>Pseudomonadota</taxon>
        <taxon>Alphaproteobacteria</taxon>
        <taxon>Hyphomicrobiales</taxon>
        <taxon>Nitrobacteraceae</taxon>
        <taxon>Bradyrhizobium</taxon>
    </lineage>
</organism>
<comment type="caution">
    <text evidence="1">The sequence shown here is derived from an EMBL/GenBank/DDBJ whole genome shotgun (WGS) entry which is preliminary data.</text>
</comment>
<dbReference type="Proteomes" id="UP000673383">
    <property type="component" value="Unassembled WGS sequence"/>
</dbReference>
<sequence>MIRKSGNRFSEEIMLKREDGIMMRLDRNRIMI</sequence>
<gene>
    <name evidence="2" type="ORF">ABIF29_008436</name>
    <name evidence="1" type="ORF">JOH49_002686</name>
</gene>
<proteinExistence type="predicted"/>
<dbReference type="EMBL" id="JAFICZ010000001">
    <property type="protein sequence ID" value="MBP1292933.1"/>
    <property type="molecule type" value="Genomic_DNA"/>
</dbReference>
<accession>A0A8I1Y3T3</accession>
<evidence type="ECO:0000313" key="3">
    <source>
        <dbReference type="Proteomes" id="UP000673383"/>
    </source>
</evidence>
<dbReference type="AlphaFoldDB" id="A0A8I1Y3T3"/>
<evidence type="ECO:0000313" key="1">
    <source>
        <dbReference type="EMBL" id="MBP1292933.1"/>
    </source>
</evidence>
<dbReference type="Proteomes" id="UP001565471">
    <property type="component" value="Unassembled WGS sequence"/>
</dbReference>
<reference evidence="1" key="1">
    <citation type="submission" date="2021-02" db="EMBL/GenBank/DDBJ databases">
        <title>Genomic Encyclopedia of Type Strains, Phase IV (KMG-V): Genome sequencing to study the core and pangenomes of soil and plant-associated prokaryotes.</title>
        <authorList>
            <person name="Whitman W."/>
        </authorList>
    </citation>
    <scope>NUCLEOTIDE SEQUENCE</scope>
    <source>
        <strain evidence="1">USDA 406</strain>
    </source>
</reference>
<evidence type="ECO:0000313" key="4">
    <source>
        <dbReference type="Proteomes" id="UP001565471"/>
    </source>
</evidence>